<keyword evidence="6 10" id="KW-0472">Membrane</keyword>
<organism evidence="12 13">
    <name type="scientific">Ziziphus jujuba var. spinosa</name>
    <dbReference type="NCBI Taxonomy" id="714518"/>
    <lineage>
        <taxon>Eukaryota</taxon>
        <taxon>Viridiplantae</taxon>
        <taxon>Streptophyta</taxon>
        <taxon>Embryophyta</taxon>
        <taxon>Tracheophyta</taxon>
        <taxon>Spermatophyta</taxon>
        <taxon>Magnoliopsida</taxon>
        <taxon>eudicotyledons</taxon>
        <taxon>Gunneridae</taxon>
        <taxon>Pentapetalae</taxon>
        <taxon>rosids</taxon>
        <taxon>fabids</taxon>
        <taxon>Rosales</taxon>
        <taxon>Rhamnaceae</taxon>
        <taxon>Paliureae</taxon>
        <taxon>Ziziphus</taxon>
    </lineage>
</organism>
<evidence type="ECO:0000256" key="5">
    <source>
        <dbReference type="ARBA" id="ARBA00022989"/>
    </source>
</evidence>
<proteinExistence type="inferred from homology"/>
<dbReference type="PANTHER" id="PTHR23019">
    <property type="entry name" value="NUCLEAR PORE MEMBRANE GLYCOPROTEIN GP210-RELATED"/>
    <property type="match status" value="1"/>
</dbReference>
<keyword evidence="3 10" id="KW-0812">Transmembrane</keyword>
<dbReference type="InterPro" id="IPR008964">
    <property type="entry name" value="Invasin/intimin_cell_adhesion"/>
</dbReference>
<dbReference type="InterPro" id="IPR003343">
    <property type="entry name" value="Big_2"/>
</dbReference>
<evidence type="ECO:0000256" key="4">
    <source>
        <dbReference type="ARBA" id="ARBA00022729"/>
    </source>
</evidence>
<dbReference type="Pfam" id="PF22967">
    <property type="entry name" value="Ig_NUP210_1st"/>
    <property type="match status" value="1"/>
</dbReference>
<evidence type="ECO:0000259" key="11">
    <source>
        <dbReference type="SMART" id="SM00635"/>
    </source>
</evidence>
<keyword evidence="5 10" id="KW-1133">Transmembrane helix</keyword>
<comment type="similarity">
    <text evidence="2">Belongs to the NUP210 family.</text>
</comment>
<dbReference type="SMART" id="SM00635">
    <property type="entry name" value="BID_2"/>
    <property type="match status" value="4"/>
</dbReference>
<feature type="domain" description="BIG2" evidence="11">
    <location>
        <begin position="294"/>
        <end position="365"/>
    </location>
</feature>
<evidence type="ECO:0000256" key="7">
    <source>
        <dbReference type="ARBA" id="ARBA00023180"/>
    </source>
</evidence>
<feature type="domain" description="BIG2" evidence="11">
    <location>
        <begin position="511"/>
        <end position="587"/>
    </location>
</feature>
<reference evidence="12" key="1">
    <citation type="journal article" date="2021" name="Front. Plant Sci.">
        <title>Chromosome-Scale Genome Assembly for Chinese Sour Jujube and Insights Into Its Genome Evolution and Domestication Signature.</title>
        <authorList>
            <person name="Shen L.-Y."/>
            <person name="Luo H."/>
            <person name="Wang X.-L."/>
            <person name="Wang X.-M."/>
            <person name="Qiu X.-J."/>
            <person name="Liu H."/>
            <person name="Zhou S.-S."/>
            <person name="Jia K.-H."/>
            <person name="Nie S."/>
            <person name="Bao Y.-T."/>
            <person name="Zhang R.-G."/>
            <person name="Yun Q.-Z."/>
            <person name="Chai Y.-H."/>
            <person name="Lu J.-Y."/>
            <person name="Li Y."/>
            <person name="Zhao S.-W."/>
            <person name="Mao J.-F."/>
            <person name="Jia S.-G."/>
            <person name="Mao Y.-M."/>
        </authorList>
    </citation>
    <scope>NUCLEOTIDE SEQUENCE</scope>
    <source>
        <strain evidence="12">AT0</strain>
        <tissue evidence="12">Leaf</tissue>
    </source>
</reference>
<dbReference type="GO" id="GO:0031965">
    <property type="term" value="C:nuclear membrane"/>
    <property type="evidence" value="ECO:0007669"/>
    <property type="project" value="UniProtKB-SubCell"/>
</dbReference>
<dbReference type="PANTHER" id="PTHR23019:SF0">
    <property type="entry name" value="NUCLEAR PORE MEMBRANE GLYCOPROTEIN 210"/>
    <property type="match status" value="1"/>
</dbReference>
<evidence type="ECO:0000256" key="10">
    <source>
        <dbReference type="SAM" id="Phobius"/>
    </source>
</evidence>
<feature type="region of interest" description="Disordered" evidence="9">
    <location>
        <begin position="1977"/>
        <end position="2006"/>
    </location>
</feature>
<protein>
    <recommendedName>
        <fullName evidence="11">BIG2 domain-containing protein</fullName>
    </recommendedName>
</protein>
<dbReference type="SUPFAM" id="SSF49373">
    <property type="entry name" value="Invasin/intimin cell-adhesion fragments"/>
    <property type="match status" value="1"/>
</dbReference>
<evidence type="ECO:0000256" key="1">
    <source>
        <dbReference type="ARBA" id="ARBA00004590"/>
    </source>
</evidence>
<feature type="compositionally biased region" description="Polar residues" evidence="9">
    <location>
        <begin position="1995"/>
        <end position="2004"/>
    </location>
</feature>
<name>A0A978VH86_ZIZJJ</name>
<evidence type="ECO:0000313" key="13">
    <source>
        <dbReference type="Proteomes" id="UP000813462"/>
    </source>
</evidence>
<comment type="caution">
    <text evidence="12">The sequence shown here is derived from an EMBL/GenBank/DDBJ whole genome shotgun (WGS) entry which is preliminary data.</text>
</comment>
<evidence type="ECO:0000256" key="8">
    <source>
        <dbReference type="ARBA" id="ARBA00023242"/>
    </source>
</evidence>
<keyword evidence="8" id="KW-0539">Nucleus</keyword>
<dbReference type="InterPro" id="IPR056233">
    <property type="entry name" value="Ig_GP210_16th"/>
</dbReference>
<keyword evidence="7" id="KW-0325">Glycoprotein</keyword>
<sequence length="2037" mass="224080">MLGLRRSVSSQPHEPIASCHVPQSAFDPVLSLTYRVRSKMLKLCVLLSFLLLMMMVGHTGSHLTSGPHIADVNILLPPRMTNPVEYRLQGSDGCFKWSWDHHDILSVIPEYNSTSHCSTSARLRSIAPYTGRKETAVYAADVQTETVIRCKVFIDNFSRIQIFHSSVKLDLDGLATLRVRAFDDEENVFSSLVGLQFMWQLMPENNGLPNHLVHVPLKDSPLSDCGGLCGDLDIQIELEDSGVFSDLYVVRGIEIGHEIVSVRLLEPQFKHLSDKIILTVAEAMSLDPPSPVFVLIGAVLSYTLKVIRGNALQVVTLPSPHHRWSVSNSSVAKVDSVMGLTNALRLGVTNVIVEDTRVAGHMQVSSLNIVLPDSLWLYIVPLSVSGDFLERVKPIPTTARWYLISGHQYLIQIKVFSQGPDAQEIYITESDDVKLYDNLTDHWKIFPVSDDILVKHGSHNSRILKATSQGLGKLTASLSYFSEHHEVEVLKVFHEVMVCDQVKFSFDKRSGISQSILLPWAPGVYQEIELKASGGCGKTSSDYKWFSSDMAIVSVSASGVVQAKRPGKATIKVLSIYDSFNYDEVVIEVSLPFSMVMLHYFPVETVVGSHLQAAITMKASNGAYFYRCDAFSSFVKWKVGSESFIVVNATGKMPVLDMLGNAEFHGPPCSWTYVYASRSDRAMLHATFSKEYGHFDSSFDGPILLKASSHIAAYPPLIVQQAGDGNQFGGYWFDMDQAEADNKVENLEKLYLVPGTYLDVLLLGGPQRWDKGVEFNEKVDIVEDEHAHIKDGFHVHQLSGGYRSLYRVLCQTPGNFKIVFKRGNLVADDHPVPVIAEVSLSLTCDVPSSIVLIADEPVNEHEAIHTAIQADRASGQIRVTPITVANGRTIRIAAVGISNTGEAFANSSSLYLKWELTGCDGLAYWDDEHDLERPKYSWERFLGLQNESGQCIVRATVGGFRDAVGDHDFGQLLEHSENVLTDAIRLQLVSTLRVSPEFNLLIFNPNAKANLSITGGSCFLEAFVNDSQVVEVVQPPTGLQCLQLILSPKGQGTALVTVYDVGLAPPLGASSVVQVLDVDWIKITSLSEVSLMEGSLHTIDLMAGVNDGSAFDASQFAYMNIQVHIEDHIVEFVDNDGISRPGGGYVSKPKFKIRATHLGITTFYVSALQQSGHEILSEPIKVEVYAPPRIFPQDIFLVPGASYVLTVKGGPTFGSYVEYATMDDVIASVHKSTGRLSAVSPGNTTIGVRIFGNGDTIICEAYGSVKVGVPSSAVLNVQSEQLGVGREMQIYPLFSEGNMFSFYELCRNYQWTVEDGKVLSFHDSQRISVEKYEAQLNASGNSQFAGYYSSEKELGFVNVLYGRSAGRTNVGVSFSCEFISSGYNSETKSYSASISILVVPELPLAVGVPITWILPPHYTTTSLLPYSSESYGHLDSQSRKGTIIYSLLRNCYEKKEVMEKDVISIDKDRIKTTDSNNIACIQAKDRTTGRTEIAACVKVVEVAQIRITNEEFPFHVINLAVGAELSLPITYCDALGNPFYEAYDAAPIDVVTNYPDVVSVDYKHDSGGNIHIKALRHGRALVQISIDDIPQKSDYMLISIGPHIHPGNPVLHKGSPFNFSVEGLNDHVSGHWVTANPNVLSIDILSGTAEAIGEGTTQVYFEGSSLKLQTTVTVLGGDIVYVDSPKEMLTNVPFPKKGYSFSVKLSNTSGNKFGALGNAKGITYDCRVDPPFVGYAKPWSDRDTGNSYCLFFPYTPEHLVRSIPKSKGIKPDISVSIHASLRDANHVSGSASALFIGGFSILEFDKDSMQLNLTPESNKTVITILGNTGKQFFLFSFLSIVFMIRKSDVVDCYLLIVDVEINWNAQDLLVSSIGKKDLGVGGRAQYEALIFSILCLKVKALGMKKLKDKIVITLPASGQRAEIDVNYEPGQREASKIMINTTTFWAALLGCLALLILTLVAFICLLDRPDRSQPSFISPATPSIAAPVTPDRGSPTVSFDQSPRTPQPFMDYVRRTIDETPYYKRDARRRFNPQNTY</sequence>
<dbReference type="Pfam" id="PF26182">
    <property type="entry name" value="Ig_NUP210_5th"/>
    <property type="match status" value="1"/>
</dbReference>
<evidence type="ECO:0000256" key="3">
    <source>
        <dbReference type="ARBA" id="ARBA00022692"/>
    </source>
</evidence>
<dbReference type="Pfam" id="PF22962">
    <property type="entry name" value="Ig_NUP210_7th"/>
    <property type="match status" value="1"/>
</dbReference>
<dbReference type="InterPro" id="IPR045197">
    <property type="entry name" value="NUP210-like"/>
</dbReference>
<dbReference type="Pfam" id="PF02368">
    <property type="entry name" value="Big_2"/>
    <property type="match status" value="1"/>
</dbReference>
<dbReference type="Pfam" id="PF24427">
    <property type="entry name" value="Ig_GP210_16th"/>
    <property type="match status" value="1"/>
</dbReference>
<dbReference type="Pfam" id="PF22969">
    <property type="entry name" value="Ig_NUP210_2nd"/>
    <property type="match status" value="1"/>
</dbReference>
<feature type="domain" description="BIG2" evidence="11">
    <location>
        <begin position="1598"/>
        <end position="1673"/>
    </location>
</feature>
<gene>
    <name evidence="12" type="ORF">FEM48_Zijuj04G0021700</name>
</gene>
<accession>A0A978VH86</accession>
<feature type="domain" description="BIG2" evidence="11">
    <location>
        <begin position="1184"/>
        <end position="1260"/>
    </location>
</feature>
<evidence type="ECO:0000256" key="2">
    <source>
        <dbReference type="ARBA" id="ARBA00007313"/>
    </source>
</evidence>
<dbReference type="Gene3D" id="2.60.40.1080">
    <property type="match status" value="1"/>
</dbReference>
<dbReference type="InterPro" id="IPR055097">
    <property type="entry name" value="Ig_NUP210_2nd"/>
</dbReference>
<feature type="transmembrane region" description="Helical" evidence="10">
    <location>
        <begin position="1944"/>
        <end position="1966"/>
    </location>
</feature>
<dbReference type="EMBL" id="JAEACU010000004">
    <property type="protein sequence ID" value="KAH7532455.1"/>
    <property type="molecule type" value="Genomic_DNA"/>
</dbReference>
<comment type="subcellular location">
    <subcellularLocation>
        <location evidence="1">Nucleus membrane</location>
        <topology evidence="1">Single-pass membrane protein</topology>
    </subcellularLocation>
</comment>
<dbReference type="InterPro" id="IPR055096">
    <property type="entry name" value="Ig_NUP210_1st"/>
</dbReference>
<dbReference type="Proteomes" id="UP000813462">
    <property type="component" value="Unassembled WGS sequence"/>
</dbReference>
<evidence type="ECO:0000313" key="12">
    <source>
        <dbReference type="EMBL" id="KAH7532455.1"/>
    </source>
</evidence>
<feature type="transmembrane region" description="Helical" evidence="10">
    <location>
        <begin position="40"/>
        <end position="57"/>
    </location>
</feature>
<evidence type="ECO:0000256" key="6">
    <source>
        <dbReference type="ARBA" id="ARBA00023136"/>
    </source>
</evidence>
<dbReference type="InterPro" id="IPR056232">
    <property type="entry name" value="Ig_GP210_15th"/>
</dbReference>
<dbReference type="InterPro" id="IPR055099">
    <property type="entry name" value="Ig_NUP210_7th"/>
</dbReference>
<evidence type="ECO:0000256" key="9">
    <source>
        <dbReference type="SAM" id="MobiDB-lite"/>
    </source>
</evidence>
<dbReference type="Pfam" id="PF24425">
    <property type="entry name" value="Ig_GP210_15th"/>
    <property type="match status" value="1"/>
</dbReference>
<keyword evidence="4" id="KW-0732">Signal</keyword>